<keyword evidence="5 6" id="KW-0788">Thiol protease</keyword>
<dbReference type="Gene3D" id="3.10.20.90">
    <property type="entry name" value="Phosphatidylinositol 3-kinase Catalytic Subunit, Chain A, domain 1"/>
    <property type="match status" value="1"/>
</dbReference>
<gene>
    <name evidence="10" type="ORF">ACJ72_00909</name>
</gene>
<dbReference type="PANTHER" id="PTHR43982">
    <property type="entry name" value="UBIQUITIN CARBOXYL-TERMINAL HYDROLASE"/>
    <property type="match status" value="1"/>
</dbReference>
<evidence type="ECO:0000256" key="7">
    <source>
        <dbReference type="SAM" id="MobiDB-lite"/>
    </source>
</evidence>
<dbReference type="GO" id="GO:0043161">
    <property type="term" value="P:proteasome-mediated ubiquitin-dependent protein catabolic process"/>
    <property type="evidence" value="ECO:0007669"/>
    <property type="project" value="InterPro"/>
</dbReference>
<reference evidence="10 11" key="1">
    <citation type="submission" date="2015-07" db="EMBL/GenBank/DDBJ databases">
        <title>Emmonsia species relationships and genome sequence.</title>
        <authorList>
            <person name="Cuomo C.A."/>
            <person name="Schwartz I.S."/>
            <person name="Kenyon C."/>
            <person name="de Hoog G.S."/>
            <person name="Govender N.P."/>
            <person name="Botha A."/>
            <person name="Moreno L."/>
            <person name="de Vries M."/>
            <person name="Munoz J.F."/>
            <person name="Stielow J.B."/>
        </authorList>
    </citation>
    <scope>NUCLEOTIDE SEQUENCE [LARGE SCALE GENOMIC DNA]</scope>
    <source>
        <strain evidence="10 11">CBS 136260</strain>
    </source>
</reference>
<evidence type="ECO:0000256" key="1">
    <source>
        <dbReference type="ARBA" id="ARBA00000707"/>
    </source>
</evidence>
<dbReference type="EC" id="3.4.19.12" evidence="6"/>
<evidence type="ECO:0000256" key="6">
    <source>
        <dbReference type="RuleBase" id="RU366025"/>
    </source>
</evidence>
<dbReference type="GO" id="GO:0061136">
    <property type="term" value="P:regulation of proteasomal protein catabolic process"/>
    <property type="evidence" value="ECO:0007669"/>
    <property type="project" value="TreeGrafter"/>
</dbReference>
<feature type="domain" description="Ubiquitin-like" evidence="8">
    <location>
        <begin position="1"/>
        <end position="74"/>
    </location>
</feature>
<dbReference type="InterPro" id="IPR018200">
    <property type="entry name" value="USP_CS"/>
</dbReference>
<dbReference type="PANTHER" id="PTHR43982:SF1">
    <property type="entry name" value="UBIQUITIN CARBOXYL-TERMINAL HYDROLASE 14"/>
    <property type="match status" value="1"/>
</dbReference>
<dbReference type="SMART" id="SM00213">
    <property type="entry name" value="UBQ"/>
    <property type="match status" value="1"/>
</dbReference>
<evidence type="ECO:0000313" key="11">
    <source>
        <dbReference type="Proteomes" id="UP000091918"/>
    </source>
</evidence>
<dbReference type="GO" id="GO:0016579">
    <property type="term" value="P:protein deubiquitination"/>
    <property type="evidence" value="ECO:0007669"/>
    <property type="project" value="InterPro"/>
</dbReference>
<dbReference type="GO" id="GO:0004843">
    <property type="term" value="F:cysteine-type deubiquitinase activity"/>
    <property type="evidence" value="ECO:0007669"/>
    <property type="project" value="UniProtKB-UniRule"/>
</dbReference>
<evidence type="ECO:0000256" key="4">
    <source>
        <dbReference type="ARBA" id="ARBA00022801"/>
    </source>
</evidence>
<keyword evidence="3 6" id="KW-0833">Ubl conjugation pathway</keyword>
<comment type="caution">
    <text evidence="10">The sequence shown here is derived from an EMBL/GenBank/DDBJ whole genome shotgun (WGS) entry which is preliminary data.</text>
</comment>
<dbReference type="GO" id="GO:0070628">
    <property type="term" value="F:proteasome binding"/>
    <property type="evidence" value="ECO:0007669"/>
    <property type="project" value="TreeGrafter"/>
</dbReference>
<keyword evidence="4 6" id="KW-0378">Hydrolase</keyword>
<keyword evidence="2 6" id="KW-0645">Protease</keyword>
<feature type="compositionally biased region" description="Basic and acidic residues" evidence="7">
    <location>
        <begin position="411"/>
        <end position="436"/>
    </location>
</feature>
<dbReference type="Pfam" id="PF00443">
    <property type="entry name" value="UCH"/>
    <property type="match status" value="1"/>
</dbReference>
<evidence type="ECO:0000259" key="8">
    <source>
        <dbReference type="PROSITE" id="PS50053"/>
    </source>
</evidence>
<organism evidence="10 11">
    <name type="scientific">Emergomyces africanus</name>
    <dbReference type="NCBI Taxonomy" id="1955775"/>
    <lineage>
        <taxon>Eukaryota</taxon>
        <taxon>Fungi</taxon>
        <taxon>Dikarya</taxon>
        <taxon>Ascomycota</taxon>
        <taxon>Pezizomycotina</taxon>
        <taxon>Eurotiomycetes</taxon>
        <taxon>Eurotiomycetidae</taxon>
        <taxon>Onygenales</taxon>
        <taxon>Ajellomycetaceae</taxon>
        <taxon>Emergomyces</taxon>
    </lineage>
</organism>
<dbReference type="InterPro" id="IPR038765">
    <property type="entry name" value="Papain-like_cys_pep_sf"/>
</dbReference>
<dbReference type="Gene3D" id="3.90.70.10">
    <property type="entry name" value="Cysteine proteinases"/>
    <property type="match status" value="1"/>
</dbReference>
<evidence type="ECO:0000259" key="9">
    <source>
        <dbReference type="PROSITE" id="PS50235"/>
    </source>
</evidence>
<dbReference type="InterPro" id="IPR029071">
    <property type="entry name" value="Ubiquitin-like_domsf"/>
</dbReference>
<dbReference type="CDD" id="cd02657">
    <property type="entry name" value="Peptidase_C19A"/>
    <property type="match status" value="1"/>
</dbReference>
<protein>
    <recommendedName>
        <fullName evidence="6">Ubiquitin carboxyl-terminal hydrolase</fullName>
        <ecNumber evidence="6">3.4.19.12</ecNumber>
    </recommendedName>
</protein>
<comment type="catalytic activity">
    <reaction evidence="1 6">
        <text>Thiol-dependent hydrolysis of ester, thioester, amide, peptide and isopeptide bonds formed by the C-terminal Gly of ubiquitin (a 76-residue protein attached to proteins as an intracellular targeting signal).</text>
        <dbReference type="EC" id="3.4.19.12"/>
    </reaction>
</comment>
<evidence type="ECO:0000256" key="3">
    <source>
        <dbReference type="ARBA" id="ARBA00022786"/>
    </source>
</evidence>
<accession>A0A1B7P6Q7</accession>
<feature type="region of interest" description="Disordered" evidence="7">
    <location>
        <begin position="382"/>
        <end position="436"/>
    </location>
</feature>
<dbReference type="STRING" id="1658172.A0A1B7P6Q7"/>
<dbReference type="CDD" id="cd16104">
    <property type="entry name" value="Ubl_USP14_like"/>
    <property type="match status" value="1"/>
</dbReference>
<comment type="similarity">
    <text evidence="6">Belongs to the peptidase C19 family.</text>
</comment>
<name>A0A1B7P6Q7_9EURO</name>
<evidence type="ECO:0000256" key="2">
    <source>
        <dbReference type="ARBA" id="ARBA00022670"/>
    </source>
</evidence>
<dbReference type="OrthoDB" id="333239at2759"/>
<sequence>MATIPAPSKRHEVDLDPTANGETFKFQLYSLTGVEPERQKVLVKGGQLKDDTELSTLNAKPGQTFMMLGTPSSSDTGSVLEKPKEVIKFLEDMTEAEAARAEGATPAGLQNLGNTCYLNSTLQTLRTLPELQEELQKYRPSSDHSNTGRMLGMASSLDLTASLRDLYKKMSETQEGFPPIVFLNALRTAFPQFAQKAKDGNGYAQQDAEEAWSQIISQLRQKLKIKGQNGEEAADVSFVDKYLSGRFESVLECDEPAAKEAGETAIETSDSFLKLDCHIDKDINHLRDGLLASLQEKIEKHSPTLDRDAIYTKKSKIARLPKYLTVHFVRFFWKRGTQKKAKIMRKVTFPAELDVVEFCTDELRRQLVPVRDKIREIRKDEHDMERARKRQKIVHKQEEDQKADTTMAEPVQKKQTAEEKADASPDVPTEDKFKTDAEYESERAAAVLAAKRELFNLIDPNLASDDGANKSGLYELRGVITHQGASAESGHYTSYVKKQGKVVDDPLAPGGKRREDDGKWWWFNDDKVSEVEAEKILSLSGGGESHSALILLYRAIDLPTAEEVRE</sequence>
<dbReference type="InterPro" id="IPR000626">
    <property type="entry name" value="Ubiquitin-like_dom"/>
</dbReference>
<dbReference type="PROSITE" id="PS50053">
    <property type="entry name" value="UBIQUITIN_2"/>
    <property type="match status" value="1"/>
</dbReference>
<dbReference type="InterPro" id="IPR028889">
    <property type="entry name" value="USP"/>
</dbReference>
<keyword evidence="11" id="KW-1185">Reference proteome</keyword>
<dbReference type="SUPFAM" id="SSF54001">
    <property type="entry name" value="Cysteine proteinases"/>
    <property type="match status" value="1"/>
</dbReference>
<dbReference type="EMBL" id="LGUA01000054">
    <property type="protein sequence ID" value="OAX84712.1"/>
    <property type="molecule type" value="Genomic_DNA"/>
</dbReference>
<evidence type="ECO:0000313" key="10">
    <source>
        <dbReference type="EMBL" id="OAX84712.1"/>
    </source>
</evidence>
<dbReference type="Proteomes" id="UP000091918">
    <property type="component" value="Unassembled WGS sequence"/>
</dbReference>
<dbReference type="InterPro" id="IPR001394">
    <property type="entry name" value="Peptidase_C19_UCH"/>
</dbReference>
<evidence type="ECO:0000256" key="5">
    <source>
        <dbReference type="ARBA" id="ARBA00022807"/>
    </source>
</evidence>
<dbReference type="PROSITE" id="PS00972">
    <property type="entry name" value="USP_1"/>
    <property type="match status" value="1"/>
</dbReference>
<dbReference type="InterPro" id="IPR044635">
    <property type="entry name" value="UBP14-like"/>
</dbReference>
<feature type="domain" description="USP" evidence="9">
    <location>
        <begin position="107"/>
        <end position="556"/>
    </location>
</feature>
<dbReference type="AlphaFoldDB" id="A0A1B7P6Q7"/>
<dbReference type="PROSITE" id="PS50235">
    <property type="entry name" value="USP_3"/>
    <property type="match status" value="1"/>
</dbReference>
<dbReference type="PROSITE" id="PS00973">
    <property type="entry name" value="USP_2"/>
    <property type="match status" value="1"/>
</dbReference>
<dbReference type="Pfam" id="PF00240">
    <property type="entry name" value="ubiquitin"/>
    <property type="match status" value="1"/>
</dbReference>
<proteinExistence type="inferred from homology"/>
<dbReference type="SUPFAM" id="SSF54236">
    <property type="entry name" value="Ubiquitin-like"/>
    <property type="match status" value="1"/>
</dbReference>